<evidence type="ECO:0000313" key="1">
    <source>
        <dbReference type="EMBL" id="VAW83860.1"/>
    </source>
</evidence>
<proteinExistence type="predicted"/>
<sequence>MKIFEGWAPPGRVWGPWVEIGKLFGTYTYKVDFKTISNAPSTFDAELLYWETGRQISEIVSGPGTHNFTAGNCLCIQRIRFRSHTLGQIIRITVD</sequence>
<dbReference type="AlphaFoldDB" id="A0A3B0Z4A5"/>
<dbReference type="EMBL" id="UOFP01000010">
    <property type="protein sequence ID" value="VAW83860.1"/>
    <property type="molecule type" value="Genomic_DNA"/>
</dbReference>
<organism evidence="1">
    <name type="scientific">hydrothermal vent metagenome</name>
    <dbReference type="NCBI Taxonomy" id="652676"/>
    <lineage>
        <taxon>unclassified sequences</taxon>
        <taxon>metagenomes</taxon>
        <taxon>ecological metagenomes</taxon>
    </lineage>
</organism>
<gene>
    <name evidence="1" type="ORF">MNBD_GAMMA18-1417</name>
</gene>
<name>A0A3B0Z4A5_9ZZZZ</name>
<dbReference type="NCBIfam" id="NF041262">
    <property type="entry name" value="colicin_Z_Cterm"/>
    <property type="match status" value="1"/>
</dbReference>
<reference evidence="1" key="1">
    <citation type="submission" date="2018-06" db="EMBL/GenBank/DDBJ databases">
        <authorList>
            <person name="Zhirakovskaya E."/>
        </authorList>
    </citation>
    <scope>NUCLEOTIDE SEQUENCE</scope>
</reference>
<accession>A0A3B0Z4A5</accession>
<protein>
    <submittedName>
        <fullName evidence="1">Uncharacterized protein</fullName>
    </submittedName>
</protein>